<evidence type="ECO:0000256" key="7">
    <source>
        <dbReference type="ARBA" id="ARBA00022605"/>
    </source>
</evidence>
<evidence type="ECO:0000256" key="11">
    <source>
        <dbReference type="ARBA" id="ARBA00023167"/>
    </source>
</evidence>
<evidence type="ECO:0000256" key="8">
    <source>
        <dbReference type="ARBA" id="ARBA00022679"/>
    </source>
</evidence>
<accession>F7WYW6</accession>
<feature type="domain" description="Cobalamin-independent methionine synthase MetE N-terminal" evidence="14">
    <location>
        <begin position="5"/>
        <end position="311"/>
    </location>
</feature>
<evidence type="ECO:0000256" key="9">
    <source>
        <dbReference type="ARBA" id="ARBA00022723"/>
    </source>
</evidence>
<evidence type="ECO:0000256" key="3">
    <source>
        <dbReference type="ARBA" id="ARBA00004681"/>
    </source>
</evidence>
<evidence type="ECO:0000259" key="13">
    <source>
        <dbReference type="Pfam" id="PF01717"/>
    </source>
</evidence>
<dbReference type="GO" id="GO:0009086">
    <property type="term" value="P:methionine biosynthetic process"/>
    <property type="evidence" value="ECO:0007669"/>
    <property type="project" value="UniProtKB-KW"/>
</dbReference>
<keyword evidence="9" id="KW-0479">Metal-binding</keyword>
<evidence type="ECO:0000256" key="4">
    <source>
        <dbReference type="ARBA" id="ARBA00009553"/>
    </source>
</evidence>
<comment type="function">
    <text evidence="2">Catalyzes the transfer of a methyl group from 5-methyltetrahydrofolate to homocysteine resulting in methionine formation.</text>
</comment>
<comment type="similarity">
    <text evidence="4">Belongs to the vitamin-B12 independent methionine synthase family.</text>
</comment>
<reference evidence="15 16" key="1">
    <citation type="journal article" date="2011" name="Appl. Environ. Microbiol.">
        <title>The genome of Buchnera aphidicola from the aphid Cinara tujafilina provides new clues about the evolutionary history of metabolic losses in bacterial endosymbionts.</title>
        <authorList>
            <person name="Lamelas A."/>
            <person name="Gosalbes M.J."/>
            <person name="Moya A."/>
            <person name="Latorre A."/>
        </authorList>
    </citation>
    <scope>NUCLEOTIDE SEQUENCE [LARGE SCALE GENOMIC DNA]</scope>
    <source>
        <strain evidence="16">Cinara tujafilina</strain>
    </source>
</reference>
<comment type="pathway">
    <text evidence="3">Amino-acid biosynthesis; L-methionine biosynthesis via de novo pathway; L-methionine from L-homocysteine (MetE route): step 1/1.</text>
</comment>
<evidence type="ECO:0000256" key="5">
    <source>
        <dbReference type="ARBA" id="ARBA00012034"/>
    </source>
</evidence>
<keyword evidence="10" id="KW-0862">Zinc</keyword>
<dbReference type="AlphaFoldDB" id="F7WYW6"/>
<evidence type="ECO:0000256" key="1">
    <source>
        <dbReference type="ARBA" id="ARBA00001947"/>
    </source>
</evidence>
<dbReference type="InterPro" id="IPR013215">
    <property type="entry name" value="Cbl-indep_Met_Synth_N"/>
</dbReference>
<keyword evidence="12" id="KW-0472">Membrane</keyword>
<sequence length="702" mass="81380">MNIKNHILGFPRIGLHRELKFAQENYWSGKSTLNELLLVGKDIRKKNWELQVKNGIDIVPVGDFSWYDHILNTSMMLGNIPERHCCNQEMPTIDTLFRVARGVNSTEDTCSASELTKWFNTNYHYIVPELKKIKFKLSWMQIFEECDEALSLGFTIKPVLIGPITYLWLSKIVGEDFDKLDLLDDLLRVYCDILSEFKKRNIKWVQIDEPILTLDLPSVWKKSFKKAYNYLHGEQKILLTTYFGDIKHNFDIVKLLPVDGLHIDLVSGEYNLFDLNRYIDKNTLLSLGIINGRNIWRSNILEWFNILQSFMNIRDTFWIGSSCSLLHVPIDINVEDNLTDLVKQWFSFGLQKCKELSLLSNILNNQHKSTSQLKEWIKPIASHQSSTLVNNFIVQKRVMNISSKETKRNSSYAVRSIEQKKSLKLPILPTTTIGSFPQTSDIRKLRLDYKNNHISQDDYNKKLNYILKNIIIQQEKFGLDVLVHGEPERNDMVEYFSDYLEGFVFTNYGWVQSFGSRCVKPPIIVGDINRITPITVPWSEYAQSLTNKPVKGMLTGPVTILCWSFPREDISKEIIAKQIALALRDEVKDLESIGIKIIQIDEPALREGLPLRQCQWDNYLKWAIESFKLCSSGVKDSTQIHTHMCYCKFNDIMSAISSLDVDVITIETSRSEMELLKFLKNLIILMKLVLGFTIFILQIFLQ</sequence>
<dbReference type="STRING" id="261317.BCTU_017"/>
<feature type="domain" description="Cobalamin-independent methionine synthase MetE C-terminal/archaeal" evidence="13">
    <location>
        <begin position="428"/>
        <end position="691"/>
    </location>
</feature>
<dbReference type="CDD" id="cd03311">
    <property type="entry name" value="CIMS_C_terminal_like"/>
    <property type="match status" value="1"/>
</dbReference>
<name>F7WYW6_9GAMM</name>
<keyword evidence="11" id="KW-0486">Methionine biosynthesis</keyword>
<dbReference type="EMBL" id="CP001817">
    <property type="protein sequence ID" value="AEH39616.1"/>
    <property type="molecule type" value="Genomic_DNA"/>
</dbReference>
<dbReference type="CDD" id="cd03312">
    <property type="entry name" value="CIMS_N_terminal_like"/>
    <property type="match status" value="1"/>
</dbReference>
<evidence type="ECO:0000256" key="12">
    <source>
        <dbReference type="SAM" id="Phobius"/>
    </source>
</evidence>
<dbReference type="NCBIfam" id="TIGR01371">
    <property type="entry name" value="met_syn_B12ind"/>
    <property type="match status" value="1"/>
</dbReference>
<dbReference type="Pfam" id="PF08267">
    <property type="entry name" value="Meth_synt_1"/>
    <property type="match status" value="1"/>
</dbReference>
<keyword evidence="12" id="KW-1133">Transmembrane helix</keyword>
<dbReference type="HOGENOM" id="CLU_013175_0_0_6"/>
<evidence type="ECO:0000256" key="6">
    <source>
        <dbReference type="ARBA" id="ARBA00022603"/>
    </source>
</evidence>
<evidence type="ECO:0000256" key="2">
    <source>
        <dbReference type="ARBA" id="ARBA00002777"/>
    </source>
</evidence>
<dbReference type="Proteomes" id="UP000006811">
    <property type="component" value="Chromosome"/>
</dbReference>
<dbReference type="GO" id="GO:0032259">
    <property type="term" value="P:methylation"/>
    <property type="evidence" value="ECO:0007669"/>
    <property type="project" value="UniProtKB-KW"/>
</dbReference>
<protein>
    <recommendedName>
        <fullName evidence="5">5-methyltetrahydropteroyltriglutamate--homocysteine S-methyltransferase</fullName>
        <ecNumber evidence="5">2.1.1.14</ecNumber>
    </recommendedName>
</protein>
<dbReference type="Gene3D" id="3.20.20.210">
    <property type="match status" value="2"/>
</dbReference>
<organism evidence="15 16">
    <name type="scientific">Buchnera aphidicola</name>
    <name type="common">Cinara tujafilina</name>
    <dbReference type="NCBI Taxonomy" id="261317"/>
    <lineage>
        <taxon>Bacteria</taxon>
        <taxon>Pseudomonadati</taxon>
        <taxon>Pseudomonadota</taxon>
        <taxon>Gammaproteobacteria</taxon>
        <taxon>Enterobacterales</taxon>
        <taxon>Erwiniaceae</taxon>
        <taxon>Buchnera</taxon>
    </lineage>
</organism>
<dbReference type="InterPro" id="IPR002629">
    <property type="entry name" value="Met_Synth_C/arc"/>
</dbReference>
<keyword evidence="12" id="KW-0812">Transmembrane</keyword>
<dbReference type="FunFam" id="3.20.20.210:FF:000003">
    <property type="entry name" value="5-methyltetrahydropteroyltriglutamate--homocysteine methyltransferase"/>
    <property type="match status" value="1"/>
</dbReference>
<dbReference type="InterPro" id="IPR006276">
    <property type="entry name" value="Cobalamin-indep_Met_synthase"/>
</dbReference>
<proteinExistence type="inferred from homology"/>
<evidence type="ECO:0000313" key="15">
    <source>
        <dbReference type="EMBL" id="AEH39616.1"/>
    </source>
</evidence>
<dbReference type="SUPFAM" id="SSF51726">
    <property type="entry name" value="UROD/MetE-like"/>
    <property type="match status" value="2"/>
</dbReference>
<dbReference type="UniPathway" id="UPA00051">
    <property type="reaction ID" value="UER00082"/>
</dbReference>
<evidence type="ECO:0000313" key="16">
    <source>
        <dbReference type="Proteomes" id="UP000006811"/>
    </source>
</evidence>
<gene>
    <name evidence="15" type="primary">metE</name>
    <name evidence="15" type="ORF">BCTU_017</name>
</gene>
<keyword evidence="8 15" id="KW-0808">Transferase</keyword>
<dbReference type="KEGG" id="baj:BCTU_017"/>
<dbReference type="PANTHER" id="PTHR30519">
    <property type="entry name" value="5-METHYLTETRAHYDROPTEROYLTRIGLUTAMATE--HOMOCYSTEINE METHYLTRANSFERASE"/>
    <property type="match status" value="1"/>
</dbReference>
<feature type="transmembrane region" description="Helical" evidence="12">
    <location>
        <begin position="682"/>
        <end position="701"/>
    </location>
</feature>
<dbReference type="Pfam" id="PF01717">
    <property type="entry name" value="Meth_synt_2"/>
    <property type="match status" value="1"/>
</dbReference>
<dbReference type="GO" id="GO:0008270">
    <property type="term" value="F:zinc ion binding"/>
    <property type="evidence" value="ECO:0007669"/>
    <property type="project" value="InterPro"/>
</dbReference>
<dbReference type="NCBIfam" id="NF003556">
    <property type="entry name" value="PRK05222.1"/>
    <property type="match status" value="1"/>
</dbReference>
<keyword evidence="16" id="KW-1185">Reference proteome</keyword>
<keyword evidence="6 15" id="KW-0489">Methyltransferase</keyword>
<dbReference type="EC" id="2.1.1.14" evidence="5"/>
<dbReference type="InterPro" id="IPR038071">
    <property type="entry name" value="UROD/MetE-like_sf"/>
</dbReference>
<dbReference type="eggNOG" id="COG0620">
    <property type="taxonomic scope" value="Bacteria"/>
</dbReference>
<comment type="cofactor">
    <cofactor evidence="1">
        <name>Zn(2+)</name>
        <dbReference type="ChEBI" id="CHEBI:29105"/>
    </cofactor>
</comment>
<keyword evidence="7" id="KW-0028">Amino-acid biosynthesis</keyword>
<evidence type="ECO:0000259" key="14">
    <source>
        <dbReference type="Pfam" id="PF08267"/>
    </source>
</evidence>
<evidence type="ECO:0000256" key="10">
    <source>
        <dbReference type="ARBA" id="ARBA00022833"/>
    </source>
</evidence>
<dbReference type="GO" id="GO:0003871">
    <property type="term" value="F:5-methyltetrahydropteroyltriglutamate-homocysteine S-methyltransferase activity"/>
    <property type="evidence" value="ECO:0007669"/>
    <property type="project" value="UniProtKB-EC"/>
</dbReference>